<dbReference type="EMBL" id="CATQJA010002665">
    <property type="protein sequence ID" value="CAJ0583590.1"/>
    <property type="molecule type" value="Genomic_DNA"/>
</dbReference>
<feature type="compositionally biased region" description="Low complexity" evidence="1">
    <location>
        <begin position="447"/>
        <end position="457"/>
    </location>
</feature>
<keyword evidence="3" id="KW-1185">Reference proteome</keyword>
<sequence>MSTYAEKAAYGAPPTGYPVASYDASSEFYRQQQQPTYITPNAYPQFQGTYGAQGFAVTPFVVPQQGVYNYPIQDQGRMAFNPTAPPPQAPQHFSRPPPGKEDQYQGGIAVFDTSAQPSAAYTASWVSSTSSIRADMAEPAPHQMVGEFGQWNNPEQTNDPNALPNAYAQAMDQFGKMQIVDPQNYENQTGGWVNPEQQIGGSANLNQTQWPGLDQANEKKESKRVERERRQRASPPPKDMTWEERLKRAQGAKERAENPRPFDPTRPVRGTAAPGRGGFRGGSTAGARGGRRGSNEDLSEGRGRRSMNGGVIGEEVQQGGYQSSGPGGRGGIANAPTVQYQNPMMYGGRPQPHNMVPPMQYPYNQYNNMPMQPMAPQQQPQDQKFRNTWLDVSLFVVPYPNFYQGMQQDFGIRGRGRGRGMPFRGGRTGRKPSEGSSQGMPDAENGSDTPQPTQDQPATPPSQTPTENTEKPVPNDPEHTEQ</sequence>
<evidence type="ECO:0000313" key="2">
    <source>
        <dbReference type="EMBL" id="CAJ0583590.1"/>
    </source>
</evidence>
<name>A0AA36DC77_9BILA</name>
<reference evidence="2" key="1">
    <citation type="submission" date="2023-06" db="EMBL/GenBank/DDBJ databases">
        <authorList>
            <person name="Delattre M."/>
        </authorList>
    </citation>
    <scope>NUCLEOTIDE SEQUENCE</scope>
    <source>
        <strain evidence="2">AF72</strain>
    </source>
</reference>
<accession>A0AA36DC77</accession>
<feature type="non-terminal residue" evidence="2">
    <location>
        <position position="482"/>
    </location>
</feature>
<evidence type="ECO:0000256" key="1">
    <source>
        <dbReference type="SAM" id="MobiDB-lite"/>
    </source>
</evidence>
<feature type="region of interest" description="Disordered" evidence="1">
    <location>
        <begin position="186"/>
        <end position="310"/>
    </location>
</feature>
<organism evidence="2 3">
    <name type="scientific">Mesorhabditis spiculigera</name>
    <dbReference type="NCBI Taxonomy" id="96644"/>
    <lineage>
        <taxon>Eukaryota</taxon>
        <taxon>Metazoa</taxon>
        <taxon>Ecdysozoa</taxon>
        <taxon>Nematoda</taxon>
        <taxon>Chromadorea</taxon>
        <taxon>Rhabditida</taxon>
        <taxon>Rhabditina</taxon>
        <taxon>Rhabditomorpha</taxon>
        <taxon>Rhabditoidea</taxon>
        <taxon>Rhabditidae</taxon>
        <taxon>Mesorhabditinae</taxon>
        <taxon>Mesorhabditis</taxon>
    </lineage>
</organism>
<proteinExistence type="predicted"/>
<dbReference type="AlphaFoldDB" id="A0AA36DC77"/>
<feature type="compositionally biased region" description="Basic and acidic residues" evidence="1">
    <location>
        <begin position="216"/>
        <end position="231"/>
    </location>
</feature>
<feature type="region of interest" description="Disordered" evidence="1">
    <location>
        <begin position="81"/>
        <end position="104"/>
    </location>
</feature>
<feature type="region of interest" description="Disordered" evidence="1">
    <location>
        <begin position="410"/>
        <end position="482"/>
    </location>
</feature>
<feature type="compositionally biased region" description="Basic and acidic residues" evidence="1">
    <location>
        <begin position="293"/>
        <end position="303"/>
    </location>
</feature>
<evidence type="ECO:0000313" key="3">
    <source>
        <dbReference type="Proteomes" id="UP001177023"/>
    </source>
</evidence>
<comment type="caution">
    <text evidence="2">The sequence shown here is derived from an EMBL/GenBank/DDBJ whole genome shotgun (WGS) entry which is preliminary data.</text>
</comment>
<dbReference type="Proteomes" id="UP001177023">
    <property type="component" value="Unassembled WGS sequence"/>
</dbReference>
<gene>
    <name evidence="2" type="ORF">MSPICULIGERA_LOCUS21662</name>
</gene>
<feature type="compositionally biased region" description="Polar residues" evidence="1">
    <location>
        <begin position="186"/>
        <end position="210"/>
    </location>
</feature>
<feature type="compositionally biased region" description="Gly residues" evidence="1">
    <location>
        <begin position="275"/>
        <end position="288"/>
    </location>
</feature>
<protein>
    <submittedName>
        <fullName evidence="2">Uncharacterized protein</fullName>
    </submittedName>
</protein>
<feature type="compositionally biased region" description="Basic and acidic residues" evidence="1">
    <location>
        <begin position="240"/>
        <end position="260"/>
    </location>
</feature>